<comment type="caution">
    <text evidence="2">The sequence shown here is derived from an EMBL/GenBank/DDBJ whole genome shotgun (WGS) entry which is preliminary data.</text>
</comment>
<dbReference type="Proteomes" id="UP001371456">
    <property type="component" value="Unassembled WGS sequence"/>
</dbReference>
<evidence type="ECO:0000313" key="2">
    <source>
        <dbReference type="EMBL" id="KAK6777563.1"/>
    </source>
</evidence>
<evidence type="ECO:0000313" key="3">
    <source>
        <dbReference type="Proteomes" id="UP001371456"/>
    </source>
</evidence>
<feature type="region of interest" description="Disordered" evidence="1">
    <location>
        <begin position="1"/>
        <end position="24"/>
    </location>
</feature>
<reference evidence="2 3" key="1">
    <citation type="submission" date="2024-02" db="EMBL/GenBank/DDBJ databases">
        <title>de novo genome assembly of Solanum bulbocastanum strain 11H21.</title>
        <authorList>
            <person name="Hosaka A.J."/>
        </authorList>
    </citation>
    <scope>NUCLEOTIDE SEQUENCE [LARGE SCALE GENOMIC DNA]</scope>
    <source>
        <tissue evidence="2">Young leaves</tissue>
    </source>
</reference>
<evidence type="ECO:0000256" key="1">
    <source>
        <dbReference type="SAM" id="MobiDB-lite"/>
    </source>
</evidence>
<name>A0AAN8T4M5_SOLBU</name>
<dbReference type="AlphaFoldDB" id="A0AAN8T4M5"/>
<accession>A0AAN8T4M5</accession>
<sequence>MEPPDGASPVEIQPQATLHNGASSSMGVTTGKQTFATTVSTANQTSKTVRHPRESVFAKITTHNGIPAVIFKATDYYGIMADECKFTIVGSFLKTRPQIDRISSSFKELFAIRGSVKIGVYDNHNVFLDFTSEDNFNMDWYRRVTEMEGLQLWLKK</sequence>
<gene>
    <name evidence="2" type="ORF">RDI58_024281</name>
</gene>
<protein>
    <submittedName>
        <fullName evidence="2">Uncharacterized protein</fullName>
    </submittedName>
</protein>
<proteinExistence type="predicted"/>
<keyword evidence="3" id="KW-1185">Reference proteome</keyword>
<organism evidence="2 3">
    <name type="scientific">Solanum bulbocastanum</name>
    <name type="common">Wild potato</name>
    <dbReference type="NCBI Taxonomy" id="147425"/>
    <lineage>
        <taxon>Eukaryota</taxon>
        <taxon>Viridiplantae</taxon>
        <taxon>Streptophyta</taxon>
        <taxon>Embryophyta</taxon>
        <taxon>Tracheophyta</taxon>
        <taxon>Spermatophyta</taxon>
        <taxon>Magnoliopsida</taxon>
        <taxon>eudicotyledons</taxon>
        <taxon>Gunneridae</taxon>
        <taxon>Pentapetalae</taxon>
        <taxon>asterids</taxon>
        <taxon>lamiids</taxon>
        <taxon>Solanales</taxon>
        <taxon>Solanaceae</taxon>
        <taxon>Solanoideae</taxon>
        <taxon>Solaneae</taxon>
        <taxon>Solanum</taxon>
    </lineage>
</organism>
<feature type="compositionally biased region" description="Polar residues" evidence="1">
    <location>
        <begin position="14"/>
        <end position="24"/>
    </location>
</feature>
<dbReference type="EMBL" id="JBANQN010000010">
    <property type="protein sequence ID" value="KAK6777563.1"/>
    <property type="molecule type" value="Genomic_DNA"/>
</dbReference>